<dbReference type="GO" id="GO:0016491">
    <property type="term" value="F:oxidoreductase activity"/>
    <property type="evidence" value="ECO:0007669"/>
    <property type="project" value="UniProtKB-KW"/>
</dbReference>
<dbReference type="FunFam" id="3.20.20.100:FF:000004">
    <property type="entry name" value="Oxidoreductase, aldo/keto reductase"/>
    <property type="match status" value="1"/>
</dbReference>
<feature type="domain" description="NADP-dependent oxidoreductase" evidence="2">
    <location>
        <begin position="21"/>
        <end position="315"/>
    </location>
</feature>
<dbReference type="SUPFAM" id="SSF51430">
    <property type="entry name" value="NAD(P)-linked oxidoreductase"/>
    <property type="match status" value="1"/>
</dbReference>
<protein>
    <submittedName>
        <fullName evidence="3">1-deoxyxylulose-5-phosphate synthase YajO</fullName>
        <ecNumber evidence="3">1.1.-.-</ecNumber>
    </submittedName>
</protein>
<dbReference type="EMBL" id="CP096983">
    <property type="protein sequence ID" value="URZ11891.1"/>
    <property type="molecule type" value="Genomic_DNA"/>
</dbReference>
<dbReference type="EC" id="1.1.-.-" evidence="3"/>
<accession>A0A1S8L4B6</accession>
<dbReference type="KEGG" id="crw:CROST_026080"/>
<dbReference type="Proteomes" id="UP000190951">
    <property type="component" value="Chromosome"/>
</dbReference>
<organism evidence="3 4">
    <name type="scientific">Clostridium felsineum</name>
    <dbReference type="NCBI Taxonomy" id="36839"/>
    <lineage>
        <taxon>Bacteria</taxon>
        <taxon>Bacillati</taxon>
        <taxon>Bacillota</taxon>
        <taxon>Clostridia</taxon>
        <taxon>Eubacteriales</taxon>
        <taxon>Clostridiaceae</taxon>
        <taxon>Clostridium</taxon>
    </lineage>
</organism>
<dbReference type="AlphaFoldDB" id="A0A1S8L4B6"/>
<keyword evidence="4" id="KW-1185">Reference proteome</keyword>
<keyword evidence="1 3" id="KW-0560">Oxidoreductase</keyword>
<gene>
    <name evidence="3" type="primary">yajO</name>
    <name evidence="3" type="ORF">CROST_026080</name>
</gene>
<dbReference type="PRINTS" id="PR00069">
    <property type="entry name" value="ALDKETRDTASE"/>
</dbReference>
<dbReference type="CDD" id="cd19079">
    <property type="entry name" value="AKR_EcYajO-like"/>
    <property type="match status" value="1"/>
</dbReference>
<dbReference type="InterPro" id="IPR036812">
    <property type="entry name" value="NAD(P)_OxRdtase_dom_sf"/>
</dbReference>
<dbReference type="InterPro" id="IPR023210">
    <property type="entry name" value="NADP_OxRdtase_dom"/>
</dbReference>
<dbReference type="Pfam" id="PF00248">
    <property type="entry name" value="Aldo_ket_red"/>
    <property type="match status" value="1"/>
</dbReference>
<evidence type="ECO:0000256" key="1">
    <source>
        <dbReference type="ARBA" id="ARBA00023002"/>
    </source>
</evidence>
<evidence type="ECO:0000259" key="2">
    <source>
        <dbReference type="Pfam" id="PF00248"/>
    </source>
</evidence>
<evidence type="ECO:0000313" key="4">
    <source>
        <dbReference type="Proteomes" id="UP000190951"/>
    </source>
</evidence>
<sequence>MEYTKLGKTDLNVSRLCLGTMGFGASDIGQHTWTLDEGKSKEIIKRALDLGINFIDTAIGYSNGTSEQYIGRAIKEYVKREDIVLATKFFLRTQDEISNNVSVKEHINKLLNESLQNLATDYIDLYIYHFWDYKTPIEEIMEALNEAVKAGKIRHIGISNCFAWQIAKANYISRLNGWAEFVSIQGHYNLLFREEEREMIPYCSEENIAITPYSPLASGRLVKTPTEVSKRLVEDTYAKGKYDSTAEKDSIIIDRVAKLAEKKGLTRIQIALGWLLTKVTAPVVGATKISHIEEAVKAVPVKLNEEEIAYLEEAYVPHKLVGLMSNNN</sequence>
<reference evidence="3 4" key="1">
    <citation type="submission" date="2022-04" db="EMBL/GenBank/DDBJ databases">
        <title>Genome sequence of C. roseum typestrain.</title>
        <authorList>
            <person name="Poehlein A."/>
            <person name="Schoch T."/>
            <person name="Duerre P."/>
            <person name="Daniel R."/>
        </authorList>
    </citation>
    <scope>NUCLEOTIDE SEQUENCE [LARGE SCALE GENOMIC DNA]</scope>
    <source>
        <strain evidence="3 4">DSM 7320</strain>
    </source>
</reference>
<dbReference type="RefSeq" id="WP_077833652.1">
    <property type="nucleotide sequence ID" value="NZ_CP096983.1"/>
</dbReference>
<dbReference type="GO" id="GO:0005829">
    <property type="term" value="C:cytosol"/>
    <property type="evidence" value="ECO:0007669"/>
    <property type="project" value="TreeGrafter"/>
</dbReference>
<proteinExistence type="predicted"/>
<evidence type="ECO:0000313" key="3">
    <source>
        <dbReference type="EMBL" id="URZ11891.1"/>
    </source>
</evidence>
<dbReference type="InterPro" id="IPR050523">
    <property type="entry name" value="AKR_Detox_Biosynth"/>
</dbReference>
<dbReference type="Gene3D" id="3.20.20.100">
    <property type="entry name" value="NADP-dependent oxidoreductase domain"/>
    <property type="match status" value="1"/>
</dbReference>
<dbReference type="PANTHER" id="PTHR43364:SF4">
    <property type="entry name" value="NAD(P)-LINKED OXIDOREDUCTASE SUPERFAMILY PROTEIN"/>
    <property type="match status" value="1"/>
</dbReference>
<dbReference type="PANTHER" id="PTHR43364">
    <property type="entry name" value="NADH-SPECIFIC METHYLGLYOXAL REDUCTASE-RELATED"/>
    <property type="match status" value="1"/>
</dbReference>
<dbReference type="InterPro" id="IPR020471">
    <property type="entry name" value="AKR"/>
</dbReference>
<dbReference type="STRING" id="84029.CROST_23770"/>
<name>A0A1S8L4B6_9CLOT</name>